<dbReference type="InterPro" id="IPR000836">
    <property type="entry name" value="PRTase_dom"/>
</dbReference>
<dbReference type="CDD" id="cd06223">
    <property type="entry name" value="PRTases_typeI"/>
    <property type="match status" value="1"/>
</dbReference>
<proteinExistence type="inferred from homology"/>
<dbReference type="PANTHER" id="PTHR47505">
    <property type="entry name" value="DNA UTILIZATION PROTEIN YHGH"/>
    <property type="match status" value="1"/>
</dbReference>
<sequence length="212" mass="23925">MQDNIVHYLITLMLDVFYPPRDNEIIVRKCTINKLVDISFPKKYQVCNTEVTALLPFQNQTVRALIHEAKYHSNKRAFSLLGSVLKDYLMECSEEEGFGKMVLVPIPISSARRKARGYNQTEKIAREAVQENIQLETKILKRVMDTVSQTTLPRRERLLNMCGAFGAAQPIDRDCTYIIFDDVVTTGATMQSAIDALVSGGATRIMPIALSH</sequence>
<evidence type="ECO:0000256" key="1">
    <source>
        <dbReference type="ARBA" id="ARBA00008007"/>
    </source>
</evidence>
<name>A0A3B0UWF5_9ZZZZ</name>
<dbReference type="EMBL" id="UOEV01000087">
    <property type="protein sequence ID" value="VAW33180.1"/>
    <property type="molecule type" value="Genomic_DNA"/>
</dbReference>
<dbReference type="InterPro" id="IPR029057">
    <property type="entry name" value="PRTase-like"/>
</dbReference>
<evidence type="ECO:0008006" key="3">
    <source>
        <dbReference type="Google" id="ProtNLM"/>
    </source>
</evidence>
<evidence type="ECO:0000313" key="2">
    <source>
        <dbReference type="EMBL" id="VAW33180.1"/>
    </source>
</evidence>
<dbReference type="AlphaFoldDB" id="A0A3B0UWF5"/>
<dbReference type="PANTHER" id="PTHR47505:SF1">
    <property type="entry name" value="DNA UTILIZATION PROTEIN YHGH"/>
    <property type="match status" value="1"/>
</dbReference>
<gene>
    <name evidence="2" type="ORF">MNBD_CPR01-520</name>
</gene>
<accession>A0A3B0UWF5</accession>
<reference evidence="2" key="1">
    <citation type="submission" date="2018-06" db="EMBL/GenBank/DDBJ databases">
        <authorList>
            <person name="Zhirakovskaya E."/>
        </authorList>
    </citation>
    <scope>NUCLEOTIDE SEQUENCE</scope>
</reference>
<protein>
    <recommendedName>
        <fullName evidence="3">Competence protein F homolog, phosphoribosyltransferase domain protein YhgH required for utilization of DNA as sole source of carbon and energy</fullName>
    </recommendedName>
</protein>
<dbReference type="InterPro" id="IPR051910">
    <property type="entry name" value="ComF/GntX_DNA_util-trans"/>
</dbReference>
<organism evidence="2">
    <name type="scientific">hydrothermal vent metagenome</name>
    <dbReference type="NCBI Taxonomy" id="652676"/>
    <lineage>
        <taxon>unclassified sequences</taxon>
        <taxon>metagenomes</taxon>
        <taxon>ecological metagenomes</taxon>
    </lineage>
</organism>
<comment type="similarity">
    <text evidence="1">Belongs to the ComF/GntX family.</text>
</comment>
<dbReference type="Gene3D" id="3.40.50.2020">
    <property type="match status" value="1"/>
</dbReference>
<dbReference type="SUPFAM" id="SSF53271">
    <property type="entry name" value="PRTase-like"/>
    <property type="match status" value="1"/>
</dbReference>